<evidence type="ECO:0000313" key="1">
    <source>
        <dbReference type="EMBL" id="GIY60513.1"/>
    </source>
</evidence>
<sequence>MRLFARKTKTGHMWPWVIPAVGDHQKCLTVINISSSGLSKGYGRGGVIDLLGVVDLKVRRQYARTDTHSNDSVLPTGVSAFSNSPGLLNHGIVSMRSLSQASTSDRP</sequence>
<dbReference type="EMBL" id="BPLQ01011804">
    <property type="protein sequence ID" value="GIY60513.1"/>
    <property type="molecule type" value="Genomic_DNA"/>
</dbReference>
<protein>
    <submittedName>
        <fullName evidence="1">Uncharacterized protein</fullName>
    </submittedName>
</protein>
<proteinExistence type="predicted"/>
<keyword evidence="2" id="KW-1185">Reference proteome</keyword>
<accession>A0AAV4US36</accession>
<comment type="caution">
    <text evidence="1">The sequence shown here is derived from an EMBL/GenBank/DDBJ whole genome shotgun (WGS) entry which is preliminary data.</text>
</comment>
<gene>
    <name evidence="1" type="ORF">CDAR_181731</name>
</gene>
<name>A0AAV4US36_9ARAC</name>
<dbReference type="AlphaFoldDB" id="A0AAV4US36"/>
<organism evidence="1 2">
    <name type="scientific">Caerostris darwini</name>
    <dbReference type="NCBI Taxonomy" id="1538125"/>
    <lineage>
        <taxon>Eukaryota</taxon>
        <taxon>Metazoa</taxon>
        <taxon>Ecdysozoa</taxon>
        <taxon>Arthropoda</taxon>
        <taxon>Chelicerata</taxon>
        <taxon>Arachnida</taxon>
        <taxon>Araneae</taxon>
        <taxon>Araneomorphae</taxon>
        <taxon>Entelegynae</taxon>
        <taxon>Araneoidea</taxon>
        <taxon>Araneidae</taxon>
        <taxon>Caerostris</taxon>
    </lineage>
</organism>
<evidence type="ECO:0000313" key="2">
    <source>
        <dbReference type="Proteomes" id="UP001054837"/>
    </source>
</evidence>
<reference evidence="1 2" key="1">
    <citation type="submission" date="2021-06" db="EMBL/GenBank/DDBJ databases">
        <title>Caerostris darwini draft genome.</title>
        <authorList>
            <person name="Kono N."/>
            <person name="Arakawa K."/>
        </authorList>
    </citation>
    <scope>NUCLEOTIDE SEQUENCE [LARGE SCALE GENOMIC DNA]</scope>
</reference>
<dbReference type="Proteomes" id="UP001054837">
    <property type="component" value="Unassembled WGS sequence"/>
</dbReference>